<dbReference type="Gene3D" id="2.20.20.130">
    <property type="match status" value="1"/>
</dbReference>
<dbReference type="Proteomes" id="UP000220133">
    <property type="component" value="Chromosome"/>
</dbReference>
<accession>A0A291QQ50</accession>
<dbReference type="Gene3D" id="1.25.40.900">
    <property type="match status" value="1"/>
</dbReference>
<dbReference type="Gene3D" id="1.25.40.390">
    <property type="match status" value="1"/>
</dbReference>
<evidence type="ECO:0000259" key="1">
    <source>
        <dbReference type="Pfam" id="PF14322"/>
    </source>
</evidence>
<gene>
    <name evidence="2" type="ORF">COR50_02140</name>
</gene>
<dbReference type="Pfam" id="PF14322">
    <property type="entry name" value="SusD-like_3"/>
    <property type="match status" value="1"/>
</dbReference>
<dbReference type="KEGG" id="cbae:COR50_02140"/>
<feature type="domain" description="SusD-like N-terminal" evidence="1">
    <location>
        <begin position="24"/>
        <end position="220"/>
    </location>
</feature>
<evidence type="ECO:0000313" key="3">
    <source>
        <dbReference type="Proteomes" id="UP000220133"/>
    </source>
</evidence>
<dbReference type="InterPro" id="IPR011990">
    <property type="entry name" value="TPR-like_helical_dom_sf"/>
</dbReference>
<proteinExistence type="predicted"/>
<dbReference type="SUPFAM" id="SSF48452">
    <property type="entry name" value="TPR-like"/>
    <property type="match status" value="1"/>
</dbReference>
<sequence>MNIISKYISGFTLAGLLMCTACSKWLDVKPSTQVSETEQFSSEQGFKDALIGVYQQMAQSSLYGKELTYSFVDILGQNYTSTVQSDHNEFRLATYDYTDANVVDRINAIWSSGYSAIAQVNYILRNIDKQKDVFSGDNYNIIKGEALGLRAYLHFDLLRLFAPAAAEPGASAIPYMKDFTVVPQDRLTVEEVIQACLTDLQDAEELLSAYPEQDQITAPSYPNGDNFLAYRQNHLNYWAVKATMARVYLYNGQGDLAYNKAKEVLATDYFRFLLPSELNAAEESVDRTGTHEHVFSIYVSNLKTFTDIYFRTPAVSDLKSQYIVSTQRRIDLFETSTGGTSSEVRINPVLWESSVGIVYPSKLWQEENNAENYKKRIPLIKLSEMILIAAETAPTLEERLDYLNEFKGARKTKLITDAVDDDYLQSEVAKEYRKDFICEGQLFYFYKRKQYTNIPGAISGTLTNAQYVLPLPQQEIEFGK</sequence>
<protein>
    <recommendedName>
        <fullName evidence="1">SusD-like N-terminal domain-containing protein</fullName>
    </recommendedName>
</protein>
<keyword evidence="3" id="KW-1185">Reference proteome</keyword>
<dbReference type="InterPro" id="IPR033985">
    <property type="entry name" value="SusD-like_N"/>
</dbReference>
<dbReference type="OrthoDB" id="1097962at2"/>
<evidence type="ECO:0000313" key="2">
    <source>
        <dbReference type="EMBL" id="ATL46057.1"/>
    </source>
</evidence>
<dbReference type="EMBL" id="CP023777">
    <property type="protein sequence ID" value="ATL46057.1"/>
    <property type="molecule type" value="Genomic_DNA"/>
</dbReference>
<name>A0A291QQ50_9BACT</name>
<dbReference type="RefSeq" id="WP_098192447.1">
    <property type="nucleotide sequence ID" value="NZ_CP023777.1"/>
</dbReference>
<organism evidence="2 3">
    <name type="scientific">Chitinophaga caeni</name>
    <dbReference type="NCBI Taxonomy" id="2029983"/>
    <lineage>
        <taxon>Bacteria</taxon>
        <taxon>Pseudomonadati</taxon>
        <taxon>Bacteroidota</taxon>
        <taxon>Chitinophagia</taxon>
        <taxon>Chitinophagales</taxon>
        <taxon>Chitinophagaceae</taxon>
        <taxon>Chitinophaga</taxon>
    </lineage>
</organism>
<dbReference type="AlphaFoldDB" id="A0A291QQ50"/>
<reference evidence="2 3" key="1">
    <citation type="submission" date="2017-10" db="EMBL/GenBank/DDBJ databases">
        <title>Paenichitinophaga pekingensis gen. nov., sp. nov., isolated from activated sludge.</title>
        <authorList>
            <person name="Jin D."/>
            <person name="Kong X."/>
            <person name="Deng Y."/>
            <person name="Bai Z."/>
        </authorList>
    </citation>
    <scope>NUCLEOTIDE SEQUENCE [LARGE SCALE GENOMIC DNA]</scope>
    <source>
        <strain evidence="2 3">13</strain>
    </source>
</reference>